<evidence type="ECO:0000256" key="11">
    <source>
        <dbReference type="ARBA" id="ARBA00023080"/>
    </source>
</evidence>
<dbReference type="GO" id="GO:0009117">
    <property type="term" value="P:nucleotide metabolic process"/>
    <property type="evidence" value="ECO:0007669"/>
    <property type="project" value="UniProtKB-KW"/>
</dbReference>
<dbReference type="GO" id="GO:0000287">
    <property type="term" value="F:magnesium ion binding"/>
    <property type="evidence" value="ECO:0007669"/>
    <property type="project" value="InterPro"/>
</dbReference>
<evidence type="ECO:0000256" key="8">
    <source>
        <dbReference type="ARBA" id="ARBA00022801"/>
    </source>
</evidence>
<evidence type="ECO:0000256" key="2">
    <source>
        <dbReference type="ARBA" id="ARBA00005307"/>
    </source>
</evidence>
<keyword evidence="7" id="KW-0547">Nucleotide-binding</keyword>
<keyword evidence="10" id="KW-0460">Magnesium</keyword>
<evidence type="ECO:0000256" key="5">
    <source>
        <dbReference type="ARBA" id="ARBA00015544"/>
    </source>
</evidence>
<dbReference type="AlphaFoldDB" id="A0A9W6WJQ9"/>
<comment type="subunit">
    <text evidence="3">Homotetramer.</text>
</comment>
<dbReference type="PIRSF" id="PIRSF028836">
    <property type="entry name" value="ISN1"/>
    <property type="match status" value="1"/>
</dbReference>
<dbReference type="EC" id="3.1.3.99" evidence="4"/>
<reference evidence="13" key="1">
    <citation type="submission" date="2023-04" db="EMBL/GenBank/DDBJ databases">
        <title>Candida boidinii NBRC 10035.</title>
        <authorList>
            <person name="Ichikawa N."/>
            <person name="Sato H."/>
            <person name="Tonouchi N."/>
        </authorList>
    </citation>
    <scope>NUCLEOTIDE SEQUENCE</scope>
    <source>
        <strain evidence="13">NBRC 10035</strain>
    </source>
</reference>
<keyword evidence="11" id="KW-0546">Nucleotide metabolism</keyword>
<evidence type="ECO:0000256" key="3">
    <source>
        <dbReference type="ARBA" id="ARBA00011881"/>
    </source>
</evidence>
<comment type="cofactor">
    <cofactor evidence="1">
        <name>Mg(2+)</name>
        <dbReference type="ChEBI" id="CHEBI:18420"/>
    </cofactor>
</comment>
<keyword evidence="8" id="KW-0378">Hydrolase</keyword>
<dbReference type="GO" id="GO:0006190">
    <property type="term" value="P:inosine salvage"/>
    <property type="evidence" value="ECO:0007669"/>
    <property type="project" value="InterPro"/>
</dbReference>
<dbReference type="GO" id="GO:0071592">
    <property type="term" value="P:nicotinic acid riboside biosynthetic process"/>
    <property type="evidence" value="ECO:0007669"/>
    <property type="project" value="TreeGrafter"/>
</dbReference>
<dbReference type="PANTHER" id="PTHR28213:SF1">
    <property type="entry name" value="IMP-SPECIFIC 5'-NUCLEOTIDASE 1"/>
    <property type="match status" value="1"/>
</dbReference>
<organism evidence="13 14">
    <name type="scientific">Candida boidinii</name>
    <name type="common">Yeast</name>
    <dbReference type="NCBI Taxonomy" id="5477"/>
    <lineage>
        <taxon>Eukaryota</taxon>
        <taxon>Fungi</taxon>
        <taxon>Dikarya</taxon>
        <taxon>Ascomycota</taxon>
        <taxon>Saccharomycotina</taxon>
        <taxon>Pichiomycetes</taxon>
        <taxon>Pichiales</taxon>
        <taxon>Pichiaceae</taxon>
        <taxon>Ogataea</taxon>
        <taxon>Ogataea/Candida clade</taxon>
    </lineage>
</organism>
<evidence type="ECO:0000256" key="10">
    <source>
        <dbReference type="ARBA" id="ARBA00022842"/>
    </source>
</evidence>
<dbReference type="InterPro" id="IPR036412">
    <property type="entry name" value="HAD-like_sf"/>
</dbReference>
<evidence type="ECO:0000313" key="14">
    <source>
        <dbReference type="Proteomes" id="UP001165120"/>
    </source>
</evidence>
<keyword evidence="6" id="KW-0479">Metal-binding</keyword>
<dbReference type="Pfam" id="PF06437">
    <property type="entry name" value="ISN1"/>
    <property type="match status" value="1"/>
</dbReference>
<evidence type="ECO:0000256" key="4">
    <source>
        <dbReference type="ARBA" id="ARBA00012894"/>
    </source>
</evidence>
<name>A0A9W6WJQ9_CANBO</name>
<proteinExistence type="inferred from homology"/>
<protein>
    <recommendedName>
        <fullName evidence="5">IMP-specific 5'-nucleotidase 1</fullName>
        <ecNumber evidence="4">3.1.3.99</ecNumber>
    </recommendedName>
</protein>
<keyword evidence="14" id="KW-1185">Reference proteome</keyword>
<evidence type="ECO:0000256" key="9">
    <source>
        <dbReference type="ARBA" id="ARBA00022840"/>
    </source>
</evidence>
<dbReference type="SUPFAM" id="SSF56784">
    <property type="entry name" value="HAD-like"/>
    <property type="match status" value="1"/>
</dbReference>
<dbReference type="InterPro" id="IPR009453">
    <property type="entry name" value="ISN1"/>
</dbReference>
<dbReference type="PANTHER" id="PTHR28213">
    <property type="entry name" value="IMP-SPECIFIC 5'-NUCLEOTIDASE 1"/>
    <property type="match status" value="1"/>
</dbReference>
<dbReference type="GO" id="GO:0005524">
    <property type="term" value="F:ATP binding"/>
    <property type="evidence" value="ECO:0007669"/>
    <property type="project" value="UniProtKB-KW"/>
</dbReference>
<evidence type="ECO:0000256" key="7">
    <source>
        <dbReference type="ARBA" id="ARBA00022741"/>
    </source>
</evidence>
<keyword evidence="9" id="KW-0067">ATP-binding</keyword>
<evidence type="ECO:0000256" key="12">
    <source>
        <dbReference type="ARBA" id="ARBA00047413"/>
    </source>
</evidence>
<gene>
    <name evidence="13" type="ORF">Cboi02_000562600</name>
</gene>
<dbReference type="Proteomes" id="UP001165120">
    <property type="component" value="Unassembled WGS sequence"/>
</dbReference>
<dbReference type="GO" id="GO:0071590">
    <property type="term" value="P:nicotinamide riboside biosynthetic process"/>
    <property type="evidence" value="ECO:0007669"/>
    <property type="project" value="TreeGrafter"/>
</dbReference>
<comment type="similarity">
    <text evidence="2">Belongs to the ISN1 family.</text>
</comment>
<evidence type="ECO:0000256" key="1">
    <source>
        <dbReference type="ARBA" id="ARBA00001946"/>
    </source>
</evidence>
<comment type="caution">
    <text evidence="13">The sequence shown here is derived from an EMBL/GenBank/DDBJ whole genome shotgun (WGS) entry which is preliminary data.</text>
</comment>
<dbReference type="EMBL" id="BSXN01002830">
    <property type="protein sequence ID" value="GME77746.1"/>
    <property type="molecule type" value="Genomic_DNA"/>
</dbReference>
<accession>A0A9W6WJQ9</accession>
<evidence type="ECO:0000313" key="13">
    <source>
        <dbReference type="EMBL" id="GME77746.1"/>
    </source>
</evidence>
<comment type="catalytic activity">
    <reaction evidence="12">
        <text>IMP + H2O = inosine + phosphate</text>
        <dbReference type="Rhea" id="RHEA:27718"/>
        <dbReference type="ChEBI" id="CHEBI:15377"/>
        <dbReference type="ChEBI" id="CHEBI:17596"/>
        <dbReference type="ChEBI" id="CHEBI:43474"/>
        <dbReference type="ChEBI" id="CHEBI:58053"/>
        <dbReference type="EC" id="3.1.3.99"/>
    </reaction>
</comment>
<dbReference type="GO" id="GO:0008253">
    <property type="term" value="F:5'-nucleotidase activity"/>
    <property type="evidence" value="ECO:0007669"/>
    <property type="project" value="InterPro"/>
</dbReference>
<evidence type="ECO:0000256" key="6">
    <source>
        <dbReference type="ARBA" id="ARBA00022723"/>
    </source>
</evidence>
<sequence>MQLNNTMQLSRLKQLIPSIGSFFTRLSLEKAFYIEDDKRSISKRRLVAPSFNDIRIILNTAQILELSNNFHSDKNGLKLITFDGDVTLYDDGHSLESNSPIVPLIISLLSKDIVIGIVTAAGYSEISGSKYYSRLKGLIDEVEISDKLTDRQRENLLVMGGEANYLFRYSNTFKNLKFIETEEWYLDAMKKWEEANIIKTLNFVEAALTELTVKLELPAHIIRKDRGVGLVPFENKKLLREQLEEVVLRVDNLIKNFPSAKDIKVCPFNGGSDVWVDIGDKSLGVQALQNYLTKNDTNGDITSKFLPSNTLHVGDQFASVGANDFRTRLSACTVWIASPEETRAMLSDLSKYLDEWSRY</sequence>